<sequence>MYMRFILCAFHLTILAVSASPLSLAGQAQWPLYGSRSGQSASEVRQRLTRQSEDICRAGSSQWTGTVPIGEDRDMFFCGSLEDQYLCSWLTGKGYFESRADPETAPLIIWLNGGPGASSLLGAFHEIGPCTVTKDGNDTVRNDRSWTNFANMLFIDQPIGVGFSEPFPQNTSVWPSNLIESGIDFDKFLDIFLDELFPALKKGPVHFAGESYGGQYLPVYASITRRRFTSIILVDALVSFAANTLGTYEHLCINRWGNTTENRLPINATACAIMETTYPICDKFGSLCDATYDPEVCFTAVEKCAPIGDFLAALVQSGEFDPYDDRLTCEDPPICGHMGMEEVELYLNSSNVKSALGFPSSFDYKVVNFDFNVKWMAGGQAFVPKTRELIDILDNKHTPILVLNGQNDIAVNTEGVLHVYDNLQWSGQAKFRTKELEPWYYKSLDGNVVTGGLVKSNGNLTVVAIDNAGHMSPHDQPVGVGQVLQQWIAGGYRPR</sequence>
<keyword evidence="8" id="KW-1185">Reference proteome</keyword>
<evidence type="ECO:0000256" key="1">
    <source>
        <dbReference type="ARBA" id="ARBA00009431"/>
    </source>
</evidence>
<evidence type="ECO:0000313" key="7">
    <source>
        <dbReference type="EMBL" id="KAI1865644.1"/>
    </source>
</evidence>
<comment type="similarity">
    <text evidence="1">Belongs to the peptidase S10 family.</text>
</comment>
<comment type="caution">
    <text evidence="7">The sequence shown here is derived from an EMBL/GenBank/DDBJ whole genome shotgun (WGS) entry which is preliminary data.</text>
</comment>
<gene>
    <name evidence="7" type="ORF">JX265_007967</name>
</gene>
<keyword evidence="5" id="KW-0325">Glycoprotein</keyword>
<evidence type="ECO:0008006" key="9">
    <source>
        <dbReference type="Google" id="ProtNLM"/>
    </source>
</evidence>
<feature type="chain" id="PRO_5040148782" description="Carboxypeptidase" evidence="6">
    <location>
        <begin position="20"/>
        <end position="495"/>
    </location>
</feature>
<evidence type="ECO:0000313" key="8">
    <source>
        <dbReference type="Proteomes" id="UP000829685"/>
    </source>
</evidence>
<dbReference type="AlphaFoldDB" id="A0A9P9WIW6"/>
<dbReference type="GO" id="GO:0006508">
    <property type="term" value="P:proteolysis"/>
    <property type="evidence" value="ECO:0007669"/>
    <property type="project" value="UniProtKB-KW"/>
</dbReference>
<dbReference type="PANTHER" id="PTHR11802">
    <property type="entry name" value="SERINE PROTEASE FAMILY S10 SERINE CARBOXYPEPTIDASE"/>
    <property type="match status" value="1"/>
</dbReference>
<evidence type="ECO:0000256" key="5">
    <source>
        <dbReference type="ARBA" id="ARBA00023180"/>
    </source>
</evidence>
<dbReference type="Gene3D" id="1.10.287.410">
    <property type="match status" value="1"/>
</dbReference>
<evidence type="ECO:0000256" key="4">
    <source>
        <dbReference type="ARBA" id="ARBA00022801"/>
    </source>
</evidence>
<keyword evidence="6" id="KW-0732">Signal</keyword>
<organism evidence="7 8">
    <name type="scientific">Neoarthrinium moseri</name>
    <dbReference type="NCBI Taxonomy" id="1658444"/>
    <lineage>
        <taxon>Eukaryota</taxon>
        <taxon>Fungi</taxon>
        <taxon>Dikarya</taxon>
        <taxon>Ascomycota</taxon>
        <taxon>Pezizomycotina</taxon>
        <taxon>Sordariomycetes</taxon>
        <taxon>Xylariomycetidae</taxon>
        <taxon>Amphisphaeriales</taxon>
        <taxon>Apiosporaceae</taxon>
        <taxon>Neoarthrinium</taxon>
    </lineage>
</organism>
<dbReference type="PRINTS" id="PR00724">
    <property type="entry name" value="CRBOXYPTASEC"/>
</dbReference>
<keyword evidence="2" id="KW-0121">Carboxypeptidase</keyword>
<dbReference type="GO" id="GO:0004185">
    <property type="term" value="F:serine-type carboxypeptidase activity"/>
    <property type="evidence" value="ECO:0007669"/>
    <property type="project" value="InterPro"/>
</dbReference>
<dbReference type="Gene3D" id="3.40.50.1820">
    <property type="entry name" value="alpha/beta hydrolase"/>
    <property type="match status" value="1"/>
</dbReference>
<proteinExistence type="inferred from homology"/>
<feature type="signal peptide" evidence="6">
    <location>
        <begin position="1"/>
        <end position="19"/>
    </location>
</feature>
<dbReference type="PANTHER" id="PTHR11802:SF432">
    <property type="entry name" value="Y, PUTATIVE-RELATED"/>
    <property type="match status" value="1"/>
</dbReference>
<dbReference type="InterPro" id="IPR029058">
    <property type="entry name" value="AB_hydrolase_fold"/>
</dbReference>
<dbReference type="EMBL" id="JAFIMR010000021">
    <property type="protein sequence ID" value="KAI1865644.1"/>
    <property type="molecule type" value="Genomic_DNA"/>
</dbReference>
<dbReference type="InterPro" id="IPR001563">
    <property type="entry name" value="Peptidase_S10"/>
</dbReference>
<keyword evidence="3" id="KW-0645">Protease</keyword>
<reference evidence="7" key="1">
    <citation type="submission" date="2021-03" db="EMBL/GenBank/DDBJ databases">
        <title>Revisited historic fungal species revealed as producer of novel bioactive compounds through whole genome sequencing and comparative genomics.</title>
        <authorList>
            <person name="Vignolle G.A."/>
            <person name="Hochenegger N."/>
            <person name="Mach R.L."/>
            <person name="Mach-Aigner A.R."/>
            <person name="Javad Rahimi M."/>
            <person name="Salim K.A."/>
            <person name="Chan C.M."/>
            <person name="Lim L.B.L."/>
            <person name="Cai F."/>
            <person name="Druzhinina I.S."/>
            <person name="U'Ren J.M."/>
            <person name="Derntl C."/>
        </authorList>
    </citation>
    <scope>NUCLEOTIDE SEQUENCE</scope>
    <source>
        <strain evidence="7">TUCIM 5799</strain>
    </source>
</reference>
<dbReference type="Proteomes" id="UP000829685">
    <property type="component" value="Unassembled WGS sequence"/>
</dbReference>
<accession>A0A9P9WIW6</accession>
<dbReference type="Pfam" id="PF00450">
    <property type="entry name" value="Peptidase_S10"/>
    <property type="match status" value="1"/>
</dbReference>
<evidence type="ECO:0000256" key="6">
    <source>
        <dbReference type="SAM" id="SignalP"/>
    </source>
</evidence>
<evidence type="ECO:0000256" key="3">
    <source>
        <dbReference type="ARBA" id="ARBA00022670"/>
    </source>
</evidence>
<dbReference type="GO" id="GO:0000324">
    <property type="term" value="C:fungal-type vacuole"/>
    <property type="evidence" value="ECO:0007669"/>
    <property type="project" value="TreeGrafter"/>
</dbReference>
<keyword evidence="4" id="KW-0378">Hydrolase</keyword>
<dbReference type="SUPFAM" id="SSF53474">
    <property type="entry name" value="alpha/beta-Hydrolases"/>
    <property type="match status" value="1"/>
</dbReference>
<name>A0A9P9WIW6_9PEZI</name>
<evidence type="ECO:0000256" key="2">
    <source>
        <dbReference type="ARBA" id="ARBA00022645"/>
    </source>
</evidence>
<protein>
    <recommendedName>
        <fullName evidence="9">Carboxypeptidase</fullName>
    </recommendedName>
</protein>